<evidence type="ECO:0000313" key="1">
    <source>
        <dbReference type="EMBL" id="MFD1789553.1"/>
    </source>
</evidence>
<proteinExistence type="predicted"/>
<dbReference type="EMBL" id="JBHUFC010000023">
    <property type="protein sequence ID" value="MFD1789553.1"/>
    <property type="molecule type" value="Genomic_DNA"/>
</dbReference>
<reference evidence="2" key="1">
    <citation type="journal article" date="2019" name="Int. J. Syst. Evol. Microbiol.">
        <title>The Global Catalogue of Microorganisms (GCM) 10K type strain sequencing project: providing services to taxonomists for standard genome sequencing and annotation.</title>
        <authorList>
            <consortium name="The Broad Institute Genomics Platform"/>
            <consortium name="The Broad Institute Genome Sequencing Center for Infectious Disease"/>
            <person name="Wu L."/>
            <person name="Ma J."/>
        </authorList>
    </citation>
    <scope>NUCLEOTIDE SEQUENCE [LARGE SCALE GENOMIC DNA]</scope>
    <source>
        <strain evidence="2">Q85</strain>
    </source>
</reference>
<keyword evidence="2" id="KW-1185">Reference proteome</keyword>
<gene>
    <name evidence="1" type="ORF">ACFSC3_18525</name>
</gene>
<dbReference type="Proteomes" id="UP001597283">
    <property type="component" value="Unassembled WGS sequence"/>
</dbReference>
<comment type="caution">
    <text evidence="1">The sequence shown here is derived from an EMBL/GenBank/DDBJ whole genome shotgun (WGS) entry which is preliminary data.</text>
</comment>
<sequence length="226" mass="24655">MAAARLGVVAGTRAVPSYGLTVGTRTDDAIGPRMTGGIDSAAWWRTVTGGPFSMQWQSVVEVGGLVLIALSQAYAGLIAEDLSAMNPIDVRRMRFFGTGLDQVLPAALRSSIMPYDARLDALWPGTRTDFAQRALAHFAKAVVHSEDPADDAAAVSRALQDHRAPERIERPRAGDDVLIMAIRRHLRATSGIGRILRRLREQDQIACEQRRFTRLYHAAVQQGAVQ</sequence>
<evidence type="ECO:0000313" key="2">
    <source>
        <dbReference type="Proteomes" id="UP001597283"/>
    </source>
</evidence>
<organism evidence="1 2">
    <name type="scientific">Sphingomonas floccifaciens</name>
    <dbReference type="NCBI Taxonomy" id="1844115"/>
    <lineage>
        <taxon>Bacteria</taxon>
        <taxon>Pseudomonadati</taxon>
        <taxon>Pseudomonadota</taxon>
        <taxon>Alphaproteobacteria</taxon>
        <taxon>Sphingomonadales</taxon>
        <taxon>Sphingomonadaceae</taxon>
        <taxon>Sphingomonas</taxon>
    </lineage>
</organism>
<dbReference type="RefSeq" id="WP_380941581.1">
    <property type="nucleotide sequence ID" value="NZ_JBHUFC010000023.1"/>
</dbReference>
<protein>
    <submittedName>
        <fullName evidence="1">Uncharacterized protein</fullName>
    </submittedName>
</protein>
<accession>A0ABW4NI77</accession>
<name>A0ABW4NI77_9SPHN</name>